<name>A0A3G2JEV1_9ACTN</name>
<evidence type="ECO:0000313" key="4">
    <source>
        <dbReference type="Proteomes" id="UP000268329"/>
    </source>
</evidence>
<organism evidence="3 4">
    <name type="scientific">Streptomyces dangxiongensis</name>
    <dbReference type="NCBI Taxonomy" id="1442032"/>
    <lineage>
        <taxon>Bacteria</taxon>
        <taxon>Bacillati</taxon>
        <taxon>Actinomycetota</taxon>
        <taxon>Actinomycetes</taxon>
        <taxon>Kitasatosporales</taxon>
        <taxon>Streptomycetaceae</taxon>
        <taxon>Streptomyces</taxon>
    </lineage>
</organism>
<dbReference type="KEGG" id="sdd:D9753_04135"/>
<proteinExistence type="predicted"/>
<protein>
    <submittedName>
        <fullName evidence="3">Alpha/beta hydrolase</fullName>
    </submittedName>
</protein>
<dbReference type="GO" id="GO:0016787">
    <property type="term" value="F:hydrolase activity"/>
    <property type="evidence" value="ECO:0007669"/>
    <property type="project" value="UniProtKB-KW"/>
</dbReference>
<dbReference type="PANTHER" id="PTHR43329">
    <property type="entry name" value="EPOXIDE HYDROLASE"/>
    <property type="match status" value="1"/>
</dbReference>
<dbReference type="InterPro" id="IPR029058">
    <property type="entry name" value="AB_hydrolase_fold"/>
</dbReference>
<reference evidence="3 4" key="1">
    <citation type="submission" date="2018-10" db="EMBL/GenBank/DDBJ databases">
        <title>The genome of Streptomyces dangxiongensis Z022.</title>
        <authorList>
            <person name="Zhang B."/>
        </authorList>
    </citation>
    <scope>NUCLEOTIDE SEQUENCE [LARGE SCALE GENOMIC DNA]</scope>
    <source>
        <strain evidence="3 4">Z022</strain>
    </source>
</reference>
<dbReference type="PRINTS" id="PR00412">
    <property type="entry name" value="EPOXHYDRLASE"/>
</dbReference>
<evidence type="ECO:0000313" key="3">
    <source>
        <dbReference type="EMBL" id="AYN38247.1"/>
    </source>
</evidence>
<evidence type="ECO:0000259" key="2">
    <source>
        <dbReference type="Pfam" id="PF12697"/>
    </source>
</evidence>
<dbReference type="InterPro" id="IPR000073">
    <property type="entry name" value="AB_hydrolase_1"/>
</dbReference>
<dbReference type="Pfam" id="PF12697">
    <property type="entry name" value="Abhydrolase_6"/>
    <property type="match status" value="1"/>
</dbReference>
<accession>A0A3G2JEV1</accession>
<dbReference type="SUPFAM" id="SSF53474">
    <property type="entry name" value="alpha/beta-Hydrolases"/>
    <property type="match status" value="1"/>
</dbReference>
<dbReference type="Proteomes" id="UP000268329">
    <property type="component" value="Chromosome"/>
</dbReference>
<dbReference type="EMBL" id="CP033073">
    <property type="protein sequence ID" value="AYN38247.1"/>
    <property type="molecule type" value="Genomic_DNA"/>
</dbReference>
<evidence type="ECO:0000256" key="1">
    <source>
        <dbReference type="ARBA" id="ARBA00022801"/>
    </source>
</evidence>
<dbReference type="InterPro" id="IPR000639">
    <property type="entry name" value="Epox_hydrolase-like"/>
</dbReference>
<keyword evidence="4" id="KW-1185">Reference proteome</keyword>
<dbReference type="RefSeq" id="WP_121785756.1">
    <property type="nucleotide sequence ID" value="NZ_CP033073.1"/>
</dbReference>
<keyword evidence="1 3" id="KW-0378">Hydrolase</keyword>
<feature type="domain" description="AB hydrolase-1" evidence="2">
    <location>
        <begin position="16"/>
        <end position="222"/>
    </location>
</feature>
<dbReference type="AlphaFoldDB" id="A0A3G2JEV1"/>
<dbReference type="OrthoDB" id="8444301at2"/>
<gene>
    <name evidence="3" type="ORF">D9753_04135</name>
</gene>
<sequence>MKLALHEAGDGDRSALLVHGVMSSADTWRRVAPLLTARGYRVIMPDLRGHGDSPHADEYTPELLAADLVESVPAGVDLAVAHSFGAPVLALAVPGLRPARVVYSDPAWRLGARSVDEVREFAQATKSATAESIRQLCPRWLPEDIEAELAGYARWDVRAIEWLQSDRDLIPARAEVPSLVQGAGDHHLVPDELAERLRERGFEVVYVPDTGHCIHRDDVDGFLKSLEGWL</sequence>
<dbReference type="Gene3D" id="3.40.50.1820">
    <property type="entry name" value="alpha/beta hydrolase"/>
    <property type="match status" value="1"/>
</dbReference>